<dbReference type="Pfam" id="PF01783">
    <property type="entry name" value="Ribosomal_L32p"/>
    <property type="match status" value="1"/>
</dbReference>
<feature type="region of interest" description="Disordered" evidence="4">
    <location>
        <begin position="129"/>
        <end position="152"/>
    </location>
</feature>
<dbReference type="GO" id="GO:0006412">
    <property type="term" value="P:translation"/>
    <property type="evidence" value="ECO:0007669"/>
    <property type="project" value="InterPro"/>
</dbReference>
<dbReference type="EMBL" id="ML210146">
    <property type="protein sequence ID" value="TFK30478.1"/>
    <property type="molecule type" value="Genomic_DNA"/>
</dbReference>
<evidence type="ECO:0000313" key="6">
    <source>
        <dbReference type="Proteomes" id="UP000307440"/>
    </source>
</evidence>
<name>A0A5C3LCJ4_COPMA</name>
<dbReference type="Proteomes" id="UP000307440">
    <property type="component" value="Unassembled WGS sequence"/>
</dbReference>
<keyword evidence="6" id="KW-1185">Reference proteome</keyword>
<comment type="similarity">
    <text evidence="1">Belongs to the bacterial ribosomal protein bL32 family.</text>
</comment>
<sequence length="152" mass="16501">MALAIRAARSSSGIPWFRTLLPSTFIAAAALPRLANWSLQSILDLFPSIVLAVPKKKVSHSRKSMRNSNKAANSNVQTSLLVPVAALQNSPITFANHATAKLHDTGRQSNGEVHQYPTSHEYIAPSMHLEASSRASQTARNLGMRPEGFQSE</sequence>
<organism evidence="5 6">
    <name type="scientific">Coprinopsis marcescibilis</name>
    <name type="common">Agaric fungus</name>
    <name type="synonym">Psathyrella marcescibilis</name>
    <dbReference type="NCBI Taxonomy" id="230819"/>
    <lineage>
        <taxon>Eukaryota</taxon>
        <taxon>Fungi</taxon>
        <taxon>Dikarya</taxon>
        <taxon>Basidiomycota</taxon>
        <taxon>Agaricomycotina</taxon>
        <taxon>Agaricomycetes</taxon>
        <taxon>Agaricomycetidae</taxon>
        <taxon>Agaricales</taxon>
        <taxon>Agaricineae</taxon>
        <taxon>Psathyrellaceae</taxon>
        <taxon>Coprinopsis</taxon>
    </lineage>
</organism>
<proteinExistence type="inferred from homology"/>
<evidence type="ECO:0000313" key="5">
    <source>
        <dbReference type="EMBL" id="TFK30478.1"/>
    </source>
</evidence>
<keyword evidence="2" id="KW-0689">Ribosomal protein</keyword>
<dbReference type="InterPro" id="IPR002677">
    <property type="entry name" value="Ribosomal_bL32"/>
</dbReference>
<dbReference type="InterPro" id="IPR011332">
    <property type="entry name" value="Ribosomal_zn-bd"/>
</dbReference>
<keyword evidence="3" id="KW-0687">Ribonucleoprotein</keyword>
<dbReference type="SUPFAM" id="SSF57829">
    <property type="entry name" value="Zn-binding ribosomal proteins"/>
    <property type="match status" value="1"/>
</dbReference>
<dbReference type="OrthoDB" id="2014905at2759"/>
<gene>
    <name evidence="5" type="ORF">FA15DRAFT_751519</name>
</gene>
<accession>A0A5C3LCJ4</accession>
<reference evidence="5 6" key="1">
    <citation type="journal article" date="2019" name="Nat. Ecol. Evol.">
        <title>Megaphylogeny resolves global patterns of mushroom evolution.</title>
        <authorList>
            <person name="Varga T."/>
            <person name="Krizsan K."/>
            <person name="Foldi C."/>
            <person name="Dima B."/>
            <person name="Sanchez-Garcia M."/>
            <person name="Sanchez-Ramirez S."/>
            <person name="Szollosi G.J."/>
            <person name="Szarkandi J.G."/>
            <person name="Papp V."/>
            <person name="Albert L."/>
            <person name="Andreopoulos W."/>
            <person name="Angelini C."/>
            <person name="Antonin V."/>
            <person name="Barry K.W."/>
            <person name="Bougher N.L."/>
            <person name="Buchanan P."/>
            <person name="Buyck B."/>
            <person name="Bense V."/>
            <person name="Catcheside P."/>
            <person name="Chovatia M."/>
            <person name="Cooper J."/>
            <person name="Damon W."/>
            <person name="Desjardin D."/>
            <person name="Finy P."/>
            <person name="Geml J."/>
            <person name="Haridas S."/>
            <person name="Hughes K."/>
            <person name="Justo A."/>
            <person name="Karasinski D."/>
            <person name="Kautmanova I."/>
            <person name="Kiss B."/>
            <person name="Kocsube S."/>
            <person name="Kotiranta H."/>
            <person name="LaButti K.M."/>
            <person name="Lechner B.E."/>
            <person name="Liimatainen K."/>
            <person name="Lipzen A."/>
            <person name="Lukacs Z."/>
            <person name="Mihaltcheva S."/>
            <person name="Morgado L.N."/>
            <person name="Niskanen T."/>
            <person name="Noordeloos M.E."/>
            <person name="Ohm R.A."/>
            <person name="Ortiz-Santana B."/>
            <person name="Ovrebo C."/>
            <person name="Racz N."/>
            <person name="Riley R."/>
            <person name="Savchenko A."/>
            <person name="Shiryaev A."/>
            <person name="Soop K."/>
            <person name="Spirin V."/>
            <person name="Szebenyi C."/>
            <person name="Tomsovsky M."/>
            <person name="Tulloss R.E."/>
            <person name="Uehling J."/>
            <person name="Grigoriev I.V."/>
            <person name="Vagvolgyi C."/>
            <person name="Papp T."/>
            <person name="Martin F.M."/>
            <person name="Miettinen O."/>
            <person name="Hibbett D.S."/>
            <person name="Nagy L.G."/>
        </authorList>
    </citation>
    <scope>NUCLEOTIDE SEQUENCE [LARGE SCALE GENOMIC DNA]</scope>
    <source>
        <strain evidence="5 6">CBS 121175</strain>
    </source>
</reference>
<dbReference type="GO" id="GO:0003735">
    <property type="term" value="F:structural constituent of ribosome"/>
    <property type="evidence" value="ECO:0007669"/>
    <property type="project" value="InterPro"/>
</dbReference>
<dbReference type="GO" id="GO:0015934">
    <property type="term" value="C:large ribosomal subunit"/>
    <property type="evidence" value="ECO:0007669"/>
    <property type="project" value="InterPro"/>
</dbReference>
<evidence type="ECO:0000256" key="4">
    <source>
        <dbReference type="SAM" id="MobiDB-lite"/>
    </source>
</evidence>
<evidence type="ECO:0000256" key="2">
    <source>
        <dbReference type="ARBA" id="ARBA00022980"/>
    </source>
</evidence>
<evidence type="ECO:0000256" key="1">
    <source>
        <dbReference type="ARBA" id="ARBA00008560"/>
    </source>
</evidence>
<evidence type="ECO:0000256" key="3">
    <source>
        <dbReference type="ARBA" id="ARBA00023274"/>
    </source>
</evidence>
<dbReference type="AlphaFoldDB" id="A0A5C3LCJ4"/>
<protein>
    <submittedName>
        <fullName evidence="5">Uncharacterized protein</fullName>
    </submittedName>
</protein>